<proteinExistence type="predicted"/>
<name>A0A8K0N4D8_COCNU</name>
<gene>
    <name evidence="2" type="ORF">COCNU_06G018360</name>
</gene>
<dbReference type="EMBL" id="CM017877">
    <property type="protein sequence ID" value="KAG1348007.1"/>
    <property type="molecule type" value="Genomic_DNA"/>
</dbReference>
<feature type="coiled-coil region" evidence="1">
    <location>
        <begin position="173"/>
        <end position="207"/>
    </location>
</feature>
<keyword evidence="1" id="KW-0175">Coiled coil</keyword>
<organism evidence="2 3">
    <name type="scientific">Cocos nucifera</name>
    <name type="common">Coconut palm</name>
    <dbReference type="NCBI Taxonomy" id="13894"/>
    <lineage>
        <taxon>Eukaryota</taxon>
        <taxon>Viridiplantae</taxon>
        <taxon>Streptophyta</taxon>
        <taxon>Embryophyta</taxon>
        <taxon>Tracheophyta</taxon>
        <taxon>Spermatophyta</taxon>
        <taxon>Magnoliopsida</taxon>
        <taxon>Liliopsida</taxon>
        <taxon>Arecaceae</taxon>
        <taxon>Arecoideae</taxon>
        <taxon>Cocoseae</taxon>
        <taxon>Attaleinae</taxon>
        <taxon>Cocos</taxon>
    </lineage>
</organism>
<sequence length="218" mass="23989">MDAQATEMLTKELYTKKRKEKVQNDSSKRVKVDISSSEVLASIAATSEIIVGTETILTTKIGIAGVGPVPSMPSGPSDEDQVLELLIKKGTGEGRKKKAIAKTSCKACLGGLDGDDNERGEDSFDNPEVIQDLIDRFAKPEVVDQMADLDPWQLVWGSLGTILKSNHQMLAHIKRACRQEAEAQKAQEDLQAEIHHLQERVDEVEHLAEKKMTNIESL</sequence>
<keyword evidence="3" id="KW-1185">Reference proteome</keyword>
<evidence type="ECO:0000313" key="2">
    <source>
        <dbReference type="EMBL" id="KAG1348007.1"/>
    </source>
</evidence>
<dbReference type="Proteomes" id="UP000797356">
    <property type="component" value="Chromosome 6"/>
</dbReference>
<reference evidence="2" key="1">
    <citation type="journal article" date="2017" name="Gigascience">
        <title>The genome draft of coconut (Cocos nucifera).</title>
        <authorList>
            <person name="Xiao Y."/>
            <person name="Xu P."/>
            <person name="Fan H."/>
            <person name="Baudouin L."/>
            <person name="Xia W."/>
            <person name="Bocs S."/>
            <person name="Xu J."/>
            <person name="Li Q."/>
            <person name="Guo A."/>
            <person name="Zhou L."/>
            <person name="Li J."/>
            <person name="Wu Y."/>
            <person name="Ma Z."/>
            <person name="Armero A."/>
            <person name="Issali A.E."/>
            <person name="Liu N."/>
            <person name="Peng M."/>
            <person name="Yang Y."/>
        </authorList>
    </citation>
    <scope>NUCLEOTIDE SEQUENCE</scope>
    <source>
        <tissue evidence="2">Spear leaf of Hainan Tall coconut</tissue>
    </source>
</reference>
<protein>
    <submittedName>
        <fullName evidence="2">Uncharacterized protein</fullName>
    </submittedName>
</protein>
<comment type="caution">
    <text evidence="2">The sequence shown here is derived from an EMBL/GenBank/DDBJ whole genome shotgun (WGS) entry which is preliminary data.</text>
</comment>
<accession>A0A8K0N4D8</accession>
<reference evidence="2" key="2">
    <citation type="submission" date="2019-07" db="EMBL/GenBank/DDBJ databases">
        <authorList>
            <person name="Yang Y."/>
            <person name="Bocs S."/>
            <person name="Baudouin L."/>
        </authorList>
    </citation>
    <scope>NUCLEOTIDE SEQUENCE</scope>
    <source>
        <tissue evidence="2">Spear leaf of Hainan Tall coconut</tissue>
    </source>
</reference>
<evidence type="ECO:0000313" key="3">
    <source>
        <dbReference type="Proteomes" id="UP000797356"/>
    </source>
</evidence>
<dbReference type="AlphaFoldDB" id="A0A8K0N4D8"/>
<evidence type="ECO:0000256" key="1">
    <source>
        <dbReference type="SAM" id="Coils"/>
    </source>
</evidence>